<dbReference type="Proteomes" id="UP000677918">
    <property type="component" value="Unassembled WGS sequence"/>
</dbReference>
<protein>
    <recommendedName>
        <fullName evidence="3">DNA-packaging protein</fullName>
    </recommendedName>
</protein>
<dbReference type="EMBL" id="BOVK01000058">
    <property type="protein sequence ID" value="GIQ70757.1"/>
    <property type="molecule type" value="Genomic_DNA"/>
</dbReference>
<sequence>MPITTDDVWRIVKLRLELPDERKNLVETYIDEIERRIKRYCNIRELPDDLLYVWASMVVDAVRVDLPNVDEIADTIGGSGSVKVGDTSVSGGGGSGRELTNTAKAVIDQVVFDYRADLHDYRRMKWGRSR</sequence>
<name>A0A8J4H4B2_9BACL</name>
<evidence type="ECO:0000313" key="2">
    <source>
        <dbReference type="Proteomes" id="UP000677918"/>
    </source>
</evidence>
<evidence type="ECO:0008006" key="3">
    <source>
        <dbReference type="Google" id="ProtNLM"/>
    </source>
</evidence>
<gene>
    <name evidence="1" type="ORF">XYCOK13_35810</name>
</gene>
<reference evidence="1" key="1">
    <citation type="submission" date="2021-04" db="EMBL/GenBank/DDBJ databases">
        <title>Draft genome sequence of Xylanibacillus composti strain K13.</title>
        <authorList>
            <person name="Uke A."/>
            <person name="Chhe C."/>
            <person name="Baramee S."/>
            <person name="Kosugi A."/>
        </authorList>
    </citation>
    <scope>NUCLEOTIDE SEQUENCE</scope>
    <source>
        <strain evidence="1">K13</strain>
    </source>
</reference>
<keyword evidence="2" id="KW-1185">Reference proteome</keyword>
<dbReference type="AlphaFoldDB" id="A0A8J4H4B2"/>
<proteinExistence type="predicted"/>
<evidence type="ECO:0000313" key="1">
    <source>
        <dbReference type="EMBL" id="GIQ70757.1"/>
    </source>
</evidence>
<accession>A0A8J4H4B2</accession>
<dbReference type="RefSeq" id="WP_244865236.1">
    <property type="nucleotide sequence ID" value="NZ_BOVK01000058.1"/>
</dbReference>
<comment type="caution">
    <text evidence="1">The sequence shown here is derived from an EMBL/GenBank/DDBJ whole genome shotgun (WGS) entry which is preliminary data.</text>
</comment>
<organism evidence="1 2">
    <name type="scientific">Xylanibacillus composti</name>
    <dbReference type="NCBI Taxonomy" id="1572762"/>
    <lineage>
        <taxon>Bacteria</taxon>
        <taxon>Bacillati</taxon>
        <taxon>Bacillota</taxon>
        <taxon>Bacilli</taxon>
        <taxon>Bacillales</taxon>
        <taxon>Paenibacillaceae</taxon>
        <taxon>Xylanibacillus</taxon>
    </lineage>
</organism>